<dbReference type="OrthoDB" id="405996at2759"/>
<dbReference type="PANTHER" id="PTHR45738:SF5">
    <property type="entry name" value="POLYPHOSPHOINOSITIDE PHOSPHATASE"/>
    <property type="match status" value="1"/>
</dbReference>
<keyword evidence="3" id="KW-0472">Membrane</keyword>
<evidence type="ECO:0000256" key="1">
    <source>
        <dbReference type="ARBA" id="ARBA00004308"/>
    </source>
</evidence>
<comment type="caution">
    <text evidence="6">The sequence shown here is derived from an EMBL/GenBank/DDBJ whole genome shotgun (WGS) entry which is preliminary data.</text>
</comment>
<gene>
    <name evidence="6" type="ORF">C361_03762</name>
</gene>
<dbReference type="InterPro" id="IPR002013">
    <property type="entry name" value="SAC_dom"/>
</dbReference>
<dbReference type="InterPro" id="IPR043573">
    <property type="entry name" value="Fig4-like"/>
</dbReference>
<dbReference type="Pfam" id="PF02383">
    <property type="entry name" value="Syja_N"/>
    <property type="match status" value="1"/>
</dbReference>
<dbReference type="Proteomes" id="UP000199727">
    <property type="component" value="Unassembled WGS sequence"/>
</dbReference>
<comment type="subcellular location">
    <subcellularLocation>
        <location evidence="1">Endomembrane system</location>
    </subcellularLocation>
</comment>
<name>A0A854QCY8_CRYNE</name>
<dbReference type="PROSITE" id="PS50275">
    <property type="entry name" value="SAC"/>
    <property type="match status" value="1"/>
</dbReference>
<protein>
    <submittedName>
        <fullName evidence="6">Polyphosphoinositide phosphatase</fullName>
    </submittedName>
</protein>
<sequence>MDRKEEGRQTKEDATANALNSLSKFTLFRTKTRLYVIASTDNIHRVLKIDRTDLNALNVVEDSTSYDEMELHQLLRMVKDGNKSQGGLDKVMDFYGLIGFIRFTASWYMVLMTKRSEVGLLGGHYIYHCDDTTLYPIGPKVEKSAQETKMINTFNLVDLSKNFYFSYSYDLTNTLQTNLTVSANNRRWNTRFMWNHHLLSPAFDLDEPRGRSRWIIPLIHGFVDQAKIHVFSRTVYLTLIARRSRHYAGARFLTRGANEHGHVANEVETEQIVSEPLSTSFGQHDSSRSEQLISDFSAGCGGYTSFVQYRGSIPVMWHQESNQMTPRPPIEITIKDPFYTPAAKHFDDLLGRYGAPIYILNLIKSRESVPRESKLLFEYGQCVKYLNQFLPEGKKMEYIAWDMSQAAKSGQQDVIGVLEDICEESLQATNFFHAGPARNVVGAGPCRDHPLLQHGILRVNCVDCLDRTNAAQFAIAKRALGHQLYALGFLATPYLEFSCDAVDVLTEMYHDHGDTLAWQYTGSALVNRVDTYRRTKATQWSSHSRDILENIRRFYNNSMLDGDKQSAINLFLGVHPSVPTYDLTRPNYRQWYHPSHLEDPKADDLAPINQVYAEYYKPDKMSEFSNMYAFNMNSTSRFHAKSRYDKVSSPFEPREQSSHNSVPNARRIAPRWATVAETSGSPHQLSSSPDRPVRPKTIQFESPPSAIELFIRSLYDPQDLPERILSYEFYTHYTESEGIDMVCEEQDLEMYRMVARMQDGGDEEELLHGTEMNMKLRMNDLPGDSGELAVESRQRLSKDMSTKDKQIIERYINMLSVPLSTGGEYSF</sequence>
<evidence type="ECO:0000313" key="7">
    <source>
        <dbReference type="Proteomes" id="UP000199727"/>
    </source>
</evidence>
<keyword evidence="2" id="KW-0378">Hydrolase</keyword>
<evidence type="ECO:0000256" key="3">
    <source>
        <dbReference type="ARBA" id="ARBA00023136"/>
    </source>
</evidence>
<dbReference type="GO" id="GO:0046856">
    <property type="term" value="P:phosphatidylinositol dephosphorylation"/>
    <property type="evidence" value="ECO:0007669"/>
    <property type="project" value="InterPro"/>
</dbReference>
<dbReference type="AlphaFoldDB" id="A0A854QCY8"/>
<feature type="domain" description="SAC" evidence="5">
    <location>
        <begin position="154"/>
        <end position="522"/>
    </location>
</feature>
<evidence type="ECO:0000256" key="2">
    <source>
        <dbReference type="ARBA" id="ARBA00022801"/>
    </source>
</evidence>
<feature type="region of interest" description="Disordered" evidence="4">
    <location>
        <begin position="675"/>
        <end position="694"/>
    </location>
</feature>
<feature type="compositionally biased region" description="Polar residues" evidence="4">
    <location>
        <begin position="676"/>
        <end position="689"/>
    </location>
</feature>
<evidence type="ECO:0000256" key="4">
    <source>
        <dbReference type="SAM" id="MobiDB-lite"/>
    </source>
</evidence>
<dbReference type="GO" id="GO:0012505">
    <property type="term" value="C:endomembrane system"/>
    <property type="evidence" value="ECO:0007669"/>
    <property type="project" value="UniProtKB-SubCell"/>
</dbReference>
<organism evidence="6 7">
    <name type="scientific">Cryptococcus neoformans Tu259-1</name>
    <dbReference type="NCBI Taxonomy" id="1230072"/>
    <lineage>
        <taxon>Eukaryota</taxon>
        <taxon>Fungi</taxon>
        <taxon>Dikarya</taxon>
        <taxon>Basidiomycota</taxon>
        <taxon>Agaricomycotina</taxon>
        <taxon>Tremellomycetes</taxon>
        <taxon>Tremellales</taxon>
        <taxon>Cryptococcaceae</taxon>
        <taxon>Cryptococcus</taxon>
        <taxon>Cryptococcus neoformans species complex</taxon>
    </lineage>
</organism>
<dbReference type="EMBL" id="AMKT01000044">
    <property type="protein sequence ID" value="OXG20785.1"/>
    <property type="molecule type" value="Genomic_DNA"/>
</dbReference>
<evidence type="ECO:0000259" key="5">
    <source>
        <dbReference type="PROSITE" id="PS50275"/>
    </source>
</evidence>
<proteinExistence type="predicted"/>
<evidence type="ECO:0000313" key="6">
    <source>
        <dbReference type="EMBL" id="OXG20785.1"/>
    </source>
</evidence>
<dbReference type="PANTHER" id="PTHR45738">
    <property type="entry name" value="POLYPHOSPHOINOSITIDE PHOSPHATASE"/>
    <property type="match status" value="1"/>
</dbReference>
<reference evidence="6 7" key="1">
    <citation type="submission" date="2017-06" db="EMBL/GenBank/DDBJ databases">
        <title>Global population genomics of the pathogenic fungus Cryptococcus neoformans var. grubii.</title>
        <authorList>
            <person name="Cuomo C."/>
            <person name="Litvintseva A."/>
            <person name="Chen Y."/>
            <person name="Young S."/>
            <person name="Zeng Q."/>
            <person name="Chapman S."/>
            <person name="Gujja S."/>
            <person name="Saif S."/>
            <person name="Birren B."/>
        </authorList>
    </citation>
    <scope>NUCLEOTIDE SEQUENCE [LARGE SCALE GENOMIC DNA]</scope>
    <source>
        <strain evidence="6 7">Tu259-1</strain>
    </source>
</reference>
<dbReference type="GO" id="GO:0043813">
    <property type="term" value="F:phosphatidylinositol-3,5-bisphosphate 5-phosphatase activity"/>
    <property type="evidence" value="ECO:0007669"/>
    <property type="project" value="InterPro"/>
</dbReference>
<accession>A0A854QCY8</accession>